<evidence type="ECO:0000259" key="3">
    <source>
        <dbReference type="PROSITE" id="PS50157"/>
    </source>
</evidence>
<evidence type="ECO:0000313" key="5">
    <source>
        <dbReference type="RefSeq" id="XP_067171885.1"/>
    </source>
</evidence>
<accession>A0ABM4G3W0</accession>
<dbReference type="SMART" id="SM00355">
    <property type="entry name" value="ZnF_C2H2"/>
    <property type="match status" value="6"/>
</dbReference>
<dbReference type="PROSITE" id="PS50157">
    <property type="entry name" value="ZINC_FINGER_C2H2_2"/>
    <property type="match status" value="3"/>
</dbReference>
<dbReference type="Gene3D" id="3.30.160.60">
    <property type="entry name" value="Classic Zinc Finger"/>
    <property type="match status" value="3"/>
</dbReference>
<dbReference type="Proteomes" id="UP001652627">
    <property type="component" value="Chromosome Z"/>
</dbReference>
<gene>
    <name evidence="5" type="primary">BNC2</name>
</gene>
<dbReference type="Pfam" id="PF00096">
    <property type="entry name" value="zf-C2H2"/>
    <property type="match status" value="1"/>
</dbReference>
<keyword evidence="4" id="KW-1185">Reference proteome</keyword>
<dbReference type="PANTHER" id="PTHR15021:SF2">
    <property type="entry name" value="ZINC FINGER PROTEIN BASONUCLIN-2"/>
    <property type="match status" value="1"/>
</dbReference>
<protein>
    <submittedName>
        <fullName evidence="5">Zinc finger protein basonuclin-2</fullName>
    </submittedName>
</protein>
<dbReference type="PANTHER" id="PTHR15021">
    <property type="entry name" value="DISCONNECTED-RELATED"/>
    <property type="match status" value="1"/>
</dbReference>
<dbReference type="InterPro" id="IPR013087">
    <property type="entry name" value="Znf_C2H2_type"/>
</dbReference>
<feature type="region of interest" description="Disordered" evidence="2">
    <location>
        <begin position="1"/>
        <end position="24"/>
    </location>
</feature>
<feature type="domain" description="C2H2-type" evidence="3">
    <location>
        <begin position="399"/>
        <end position="427"/>
    </location>
</feature>
<feature type="region of interest" description="Disordered" evidence="2">
    <location>
        <begin position="316"/>
        <end position="381"/>
    </location>
</feature>
<feature type="compositionally biased region" description="Basic and acidic residues" evidence="2">
    <location>
        <begin position="7"/>
        <end position="24"/>
    </location>
</feature>
<dbReference type="GeneID" id="106495876"/>
<dbReference type="Pfam" id="PF12874">
    <property type="entry name" value="zf-met"/>
    <property type="match status" value="1"/>
</dbReference>
<feature type="compositionally biased region" description="Low complexity" evidence="2">
    <location>
        <begin position="568"/>
        <end position="577"/>
    </location>
</feature>
<keyword evidence="1" id="KW-0863">Zinc-finger</keyword>
<proteinExistence type="predicted"/>
<feature type="compositionally biased region" description="Acidic residues" evidence="2">
    <location>
        <begin position="939"/>
        <end position="952"/>
    </location>
</feature>
<feature type="domain" description="C2H2-type" evidence="3">
    <location>
        <begin position="992"/>
        <end position="1020"/>
    </location>
</feature>
<feature type="region of interest" description="Disordered" evidence="2">
    <location>
        <begin position="554"/>
        <end position="726"/>
    </location>
</feature>
<feature type="compositionally biased region" description="Low complexity" evidence="2">
    <location>
        <begin position="319"/>
        <end position="330"/>
    </location>
</feature>
<feature type="compositionally biased region" description="Acidic residues" evidence="2">
    <location>
        <begin position="606"/>
        <end position="619"/>
    </location>
</feature>
<feature type="region of interest" description="Disordered" evidence="2">
    <location>
        <begin position="925"/>
        <end position="962"/>
    </location>
</feature>
<name>A0ABM4G3W0_9AVES</name>
<dbReference type="PROSITE" id="PS00028">
    <property type="entry name" value="ZINC_FINGER_C2H2_1"/>
    <property type="match status" value="3"/>
</dbReference>
<feature type="compositionally biased region" description="Basic and acidic residues" evidence="2">
    <location>
        <begin position="628"/>
        <end position="638"/>
    </location>
</feature>
<dbReference type="RefSeq" id="XP_067171885.1">
    <property type="nucleotide sequence ID" value="XM_067315784.1"/>
</dbReference>
<evidence type="ECO:0000256" key="1">
    <source>
        <dbReference type="PROSITE-ProRule" id="PRU00042"/>
    </source>
</evidence>
<reference evidence="5" key="1">
    <citation type="submission" date="2025-08" db="UniProtKB">
        <authorList>
            <consortium name="RefSeq"/>
        </authorList>
    </citation>
    <scope>IDENTIFICATION</scope>
    <source>
        <tissue evidence="5">Blood</tissue>
    </source>
</reference>
<feature type="region of interest" description="Disordered" evidence="2">
    <location>
        <begin position="1036"/>
        <end position="1056"/>
    </location>
</feature>
<sequence length="1056" mass="117995">MSEEAEVDVRDRDTQRHRERKRARDLTLRDSCTDNSMQFGTRTAATDSGFMGTWQNTDTNLLFRMSQQAIRCTLVNCTCECFQPGKINLRTCDQCKHGWVAHALDKLSTQHLYHPTQVEIVQSNVVFDISSLMLYGTQAVPVRLKILLDRLFSVLKQEEVLHILHGLGWTLRDYVRGYILQDAAGKVLDRWAIMSREEEIITLQQFLRFGETKSIVELMAIQEKEGQAVAVPSSKTDSDIRTFIESNNRTRSPSLLAHLENSNPSSIHHFENIPNSLAFLLPFQYINPVSAPLLGLPPNGLLLEQPAMRLREPSLTTQNEYNESSESEVSPTPFKNEQTSSRNALTSITNVEPKTEPACVSPVQTSTPVNDLSKTEHTKSSFRIHRMRRMGSASRKGRVFCNACGKTFYDKGTLKIHYNAVHLKIKHRCTIEGCNMVFSSLRSRNRHSANPNPRLHMPMLRNNRDKDLIRATSGAATPVIASTKSSLTLTSPGRPPMGFTTPPLDPVLQNPLPSQLVFPALKTVQPVPPFYRNLLTPGEMVSPPTSLPTSPIIPAVSSMEQHPPPPSESSVPSVLMPTPEPNADLAPKKKPRKSSMPVKIEKEVIDTADEFDDEDEEVNDSSTMVNDIGHDNHCHSQEEMSPGLSVKDFSKSDRSRCISRPEIRRADSMTSEDQEHERDYENESESSEPKLCEESMEGDDRLHEPGEKSMMHGDRPDENHNDSSNQDVIKVKEEYTDPTYDMFYMSQYGLYNGGSASMTALHESFASTFNYSSPQKFSPEGELCSSPDPKICYVCKKSFKSSYSVKLHYRNVHLKEMHVCTVAGCNAAFPSRRSRDRHSANINLHRKLLTKELDDMGLDSSQPSLSKDLRDEFLVKIYGAQHQMGLDIREDTSSPAGTEDSHMNGYGRGMSEDYMVLDLSTTSSIQSSSSIHSSRESDAGSDEGILLDDVDGASDSGESAHKADAPALAVGMGTDVPGSLMFNSVSVSNGGIMCNICHKMYSNKGTLRVHYKTVHLREMHKCKVPGCNMMFSSVRSRNRHSQNPNLHKNIPFTSVD</sequence>
<evidence type="ECO:0000313" key="4">
    <source>
        <dbReference type="Proteomes" id="UP001652627"/>
    </source>
</evidence>
<dbReference type="InterPro" id="IPR040436">
    <property type="entry name" value="Disconnected-like"/>
</dbReference>
<feature type="compositionally biased region" description="Basic and acidic residues" evidence="2">
    <location>
        <begin position="648"/>
        <end position="721"/>
    </location>
</feature>
<evidence type="ECO:0000256" key="2">
    <source>
        <dbReference type="SAM" id="MobiDB-lite"/>
    </source>
</evidence>
<organism evidence="4 5">
    <name type="scientific">Apteryx mantelli</name>
    <name type="common">North Island brown kiwi</name>
    <dbReference type="NCBI Taxonomy" id="2696672"/>
    <lineage>
        <taxon>Eukaryota</taxon>
        <taxon>Metazoa</taxon>
        <taxon>Chordata</taxon>
        <taxon>Craniata</taxon>
        <taxon>Vertebrata</taxon>
        <taxon>Euteleostomi</taxon>
        <taxon>Archelosauria</taxon>
        <taxon>Archosauria</taxon>
        <taxon>Dinosauria</taxon>
        <taxon>Saurischia</taxon>
        <taxon>Theropoda</taxon>
        <taxon>Coelurosauria</taxon>
        <taxon>Aves</taxon>
        <taxon>Palaeognathae</taxon>
        <taxon>Apterygiformes</taxon>
        <taxon>Apterygidae</taxon>
        <taxon>Apteryx</taxon>
    </lineage>
</organism>
<keyword evidence="1" id="KW-0479">Metal-binding</keyword>
<feature type="compositionally biased region" description="Polar residues" evidence="2">
    <location>
        <begin position="333"/>
        <end position="352"/>
    </location>
</feature>
<keyword evidence="1" id="KW-0862">Zinc</keyword>
<feature type="compositionally biased region" description="Polar residues" evidence="2">
    <location>
        <begin position="362"/>
        <end position="372"/>
    </location>
</feature>
<feature type="domain" description="C2H2-type" evidence="3">
    <location>
        <begin position="790"/>
        <end position="818"/>
    </location>
</feature>